<organism evidence="2">
    <name type="scientific">marine sediment metagenome</name>
    <dbReference type="NCBI Taxonomy" id="412755"/>
    <lineage>
        <taxon>unclassified sequences</taxon>
        <taxon>metagenomes</taxon>
        <taxon>ecological metagenomes</taxon>
    </lineage>
</organism>
<name>X1DD55_9ZZZZ</name>
<proteinExistence type="predicted"/>
<dbReference type="EMBL" id="BART01028875">
    <property type="protein sequence ID" value="GAG94361.1"/>
    <property type="molecule type" value="Genomic_DNA"/>
</dbReference>
<evidence type="ECO:0000313" key="2">
    <source>
        <dbReference type="EMBL" id="GAG94361.1"/>
    </source>
</evidence>
<keyword evidence="1" id="KW-0175">Coiled coil</keyword>
<comment type="caution">
    <text evidence="2">The sequence shown here is derived from an EMBL/GenBank/DDBJ whole genome shotgun (WGS) entry which is preliminary data.</text>
</comment>
<sequence>AKSYLKEINNTIMAKDSRLEYITQELAQIDFYKGKIKELSENQSRISEKIKEKEWQVDKLKNTTCLNQ</sequence>
<accession>X1DD55</accession>
<gene>
    <name evidence="2" type="ORF">S01H4_50803</name>
</gene>
<protein>
    <submittedName>
        <fullName evidence="2">Uncharacterized protein</fullName>
    </submittedName>
</protein>
<dbReference type="AlphaFoldDB" id="X1DD55"/>
<feature type="coiled-coil region" evidence="1">
    <location>
        <begin position="22"/>
        <end position="56"/>
    </location>
</feature>
<feature type="non-terminal residue" evidence="2">
    <location>
        <position position="1"/>
    </location>
</feature>
<evidence type="ECO:0000256" key="1">
    <source>
        <dbReference type="SAM" id="Coils"/>
    </source>
</evidence>
<reference evidence="2" key="1">
    <citation type="journal article" date="2014" name="Front. Microbiol.">
        <title>High frequency of phylogenetically diverse reductive dehalogenase-homologous genes in deep subseafloor sedimentary metagenomes.</title>
        <authorList>
            <person name="Kawai M."/>
            <person name="Futagami T."/>
            <person name="Toyoda A."/>
            <person name="Takaki Y."/>
            <person name="Nishi S."/>
            <person name="Hori S."/>
            <person name="Arai W."/>
            <person name="Tsubouchi T."/>
            <person name="Morono Y."/>
            <person name="Uchiyama I."/>
            <person name="Ito T."/>
            <person name="Fujiyama A."/>
            <person name="Inagaki F."/>
            <person name="Takami H."/>
        </authorList>
    </citation>
    <scope>NUCLEOTIDE SEQUENCE</scope>
    <source>
        <strain evidence="2">Expedition CK06-06</strain>
    </source>
</reference>